<dbReference type="Pfam" id="PF07729">
    <property type="entry name" value="FCD"/>
    <property type="match status" value="1"/>
</dbReference>
<dbReference type="SMART" id="SM00895">
    <property type="entry name" value="FCD"/>
    <property type="match status" value="1"/>
</dbReference>
<dbReference type="CDD" id="cd07377">
    <property type="entry name" value="WHTH_GntR"/>
    <property type="match status" value="1"/>
</dbReference>
<dbReference type="GO" id="GO:0003677">
    <property type="term" value="F:DNA binding"/>
    <property type="evidence" value="ECO:0007669"/>
    <property type="project" value="UniProtKB-KW"/>
</dbReference>
<dbReference type="InterPro" id="IPR000524">
    <property type="entry name" value="Tscrpt_reg_HTH_GntR"/>
</dbReference>
<keyword evidence="2" id="KW-0238">DNA-binding</keyword>
<dbReference type="PRINTS" id="PR00035">
    <property type="entry name" value="HTHGNTR"/>
</dbReference>
<dbReference type="SMART" id="SM00345">
    <property type="entry name" value="HTH_GNTR"/>
    <property type="match status" value="1"/>
</dbReference>
<dbReference type="GO" id="GO:0003700">
    <property type="term" value="F:DNA-binding transcription factor activity"/>
    <property type="evidence" value="ECO:0007669"/>
    <property type="project" value="InterPro"/>
</dbReference>
<dbReference type="PROSITE" id="PS50949">
    <property type="entry name" value="HTH_GNTR"/>
    <property type="match status" value="1"/>
</dbReference>
<dbReference type="SUPFAM" id="SSF46785">
    <property type="entry name" value="Winged helix' DNA-binding domain"/>
    <property type="match status" value="1"/>
</dbReference>
<evidence type="ECO:0000313" key="6">
    <source>
        <dbReference type="Proteomes" id="UP000288071"/>
    </source>
</evidence>
<evidence type="ECO:0000256" key="1">
    <source>
        <dbReference type="ARBA" id="ARBA00023015"/>
    </source>
</evidence>
<name>A0A3S3M2A9_9RHOB</name>
<evidence type="ECO:0000259" key="4">
    <source>
        <dbReference type="PROSITE" id="PS50949"/>
    </source>
</evidence>
<reference evidence="5 6" key="2">
    <citation type="submission" date="2019-01" db="EMBL/GenBank/DDBJ databases">
        <title>Sinorhodobacter populi sp. nov. isolated from the symptomatic bark tissue of Populus euramericana canker.</title>
        <authorList>
            <person name="Xu G."/>
        </authorList>
    </citation>
    <scope>NUCLEOTIDE SEQUENCE [LARGE SCALE GENOMIC DNA]</scope>
    <source>
        <strain evidence="5 6">CGMCC 1.12963</strain>
    </source>
</reference>
<dbReference type="InterPro" id="IPR008920">
    <property type="entry name" value="TF_FadR/GntR_C"/>
</dbReference>
<organism evidence="5 6">
    <name type="scientific">Paenirhodobacter huangdaonensis</name>
    <dbReference type="NCBI Taxonomy" id="2501515"/>
    <lineage>
        <taxon>Bacteria</taxon>
        <taxon>Pseudomonadati</taxon>
        <taxon>Pseudomonadota</taxon>
        <taxon>Alphaproteobacteria</taxon>
        <taxon>Rhodobacterales</taxon>
        <taxon>Rhodobacter group</taxon>
        <taxon>Paenirhodobacter</taxon>
    </lineage>
</organism>
<dbReference type="PANTHER" id="PTHR43537:SF5">
    <property type="entry name" value="UXU OPERON TRANSCRIPTIONAL REGULATOR"/>
    <property type="match status" value="1"/>
</dbReference>
<gene>
    <name evidence="5" type="ORF">EOW66_00480</name>
</gene>
<dbReference type="PANTHER" id="PTHR43537">
    <property type="entry name" value="TRANSCRIPTIONAL REGULATOR, GNTR FAMILY"/>
    <property type="match status" value="1"/>
</dbReference>
<feature type="domain" description="HTH gntR-type" evidence="4">
    <location>
        <begin position="8"/>
        <end position="78"/>
    </location>
</feature>
<dbReference type="Gene3D" id="1.10.10.10">
    <property type="entry name" value="Winged helix-like DNA-binding domain superfamily/Winged helix DNA-binding domain"/>
    <property type="match status" value="1"/>
</dbReference>
<evidence type="ECO:0000256" key="2">
    <source>
        <dbReference type="ARBA" id="ARBA00023125"/>
    </source>
</evidence>
<proteinExistence type="predicted"/>
<dbReference type="Proteomes" id="UP000288071">
    <property type="component" value="Unassembled WGS sequence"/>
</dbReference>
<dbReference type="InterPro" id="IPR011711">
    <property type="entry name" value="GntR_C"/>
</dbReference>
<evidence type="ECO:0000256" key="3">
    <source>
        <dbReference type="ARBA" id="ARBA00023163"/>
    </source>
</evidence>
<dbReference type="SUPFAM" id="SSF48008">
    <property type="entry name" value="GntR ligand-binding domain-like"/>
    <property type="match status" value="1"/>
</dbReference>
<dbReference type="Pfam" id="PF00392">
    <property type="entry name" value="GntR"/>
    <property type="match status" value="1"/>
</dbReference>
<dbReference type="RefSeq" id="WP_113900441.1">
    <property type="nucleotide sequence ID" value="NZ_JBHSOM010000007.1"/>
</dbReference>
<sequence length="244" mass="26899">MPPIDRSQGLARQIADSLQEEIMQGRLGVEDRLPSEQDLAERFEVSQPTVREAMKILAAKKLVRSKRGPKGGVFVAAPSLGTASQTLFETTNWLVSLGVFGLGDIVETRRLLGATCVRLAAERATEEDLARIEAALQDVNHSEVSDEEFCRLDVAFHHAVAEACHNAELNFIMVIVNDSLIPATNMISFKFRERDKVIAFHHEIHRAIAAHDPVAACAAFDGLISYQSNVYDNALHARDRKAGK</sequence>
<dbReference type="InterPro" id="IPR036390">
    <property type="entry name" value="WH_DNA-bd_sf"/>
</dbReference>
<accession>A0A3S3M2A9</accession>
<dbReference type="Gene3D" id="1.20.120.530">
    <property type="entry name" value="GntR ligand-binding domain-like"/>
    <property type="match status" value="1"/>
</dbReference>
<evidence type="ECO:0000313" key="5">
    <source>
        <dbReference type="EMBL" id="RWR54580.1"/>
    </source>
</evidence>
<keyword evidence="6" id="KW-1185">Reference proteome</keyword>
<reference evidence="6" key="1">
    <citation type="submission" date="2019-01" db="EMBL/GenBank/DDBJ databases">
        <title>Sinorhodobacter populi sp. nov. isolated from the symptomatic bark tissue of Populus euramericana canker.</title>
        <authorList>
            <person name="Li Y."/>
        </authorList>
    </citation>
    <scope>NUCLEOTIDE SEQUENCE [LARGE SCALE GENOMIC DNA]</scope>
    <source>
        <strain evidence="6">CGMCC 1.12963</strain>
    </source>
</reference>
<protein>
    <submittedName>
        <fullName evidence="5">FadR family transcriptional regulator</fullName>
    </submittedName>
</protein>
<comment type="caution">
    <text evidence="5">The sequence shown here is derived from an EMBL/GenBank/DDBJ whole genome shotgun (WGS) entry which is preliminary data.</text>
</comment>
<keyword evidence="1" id="KW-0805">Transcription regulation</keyword>
<dbReference type="EMBL" id="SAVA01000001">
    <property type="protein sequence ID" value="RWR54580.1"/>
    <property type="molecule type" value="Genomic_DNA"/>
</dbReference>
<dbReference type="InterPro" id="IPR036388">
    <property type="entry name" value="WH-like_DNA-bd_sf"/>
</dbReference>
<keyword evidence="3" id="KW-0804">Transcription</keyword>
<dbReference type="AlphaFoldDB" id="A0A3S3M2A9"/>